<evidence type="ECO:0000313" key="1">
    <source>
        <dbReference type="EMBL" id="QQO97070.1"/>
    </source>
</evidence>
<proteinExistence type="predicted"/>
<dbReference type="EMBL" id="MT732443">
    <property type="protein sequence ID" value="QQO97070.1"/>
    <property type="molecule type" value="Genomic_DNA"/>
</dbReference>
<dbReference type="Proteomes" id="UP000693689">
    <property type="component" value="Segment"/>
</dbReference>
<accession>A0A8E4UXI5</accession>
<evidence type="ECO:0000313" key="2">
    <source>
        <dbReference type="Proteomes" id="UP000693689"/>
    </source>
</evidence>
<dbReference type="PROSITE" id="PS51257">
    <property type="entry name" value="PROKAR_LIPOPROTEIN"/>
    <property type="match status" value="1"/>
</dbReference>
<keyword evidence="2" id="KW-1185">Reference proteome</keyword>
<sequence length="76" mass="8702">MKKSILKVIKMLSVLSLFAIISSCGNGENSIKGEIEYRTIEVDGCEYITKYNGYQRGFMFTHKGNCKFCTYRNSNE</sequence>
<name>A0A8E4UXI5_9CAUD</name>
<organism evidence="1 2">
    <name type="scientific">Cellulophaga phage Nekkels_1</name>
    <dbReference type="NCBI Taxonomy" id="2745692"/>
    <lineage>
        <taxon>Viruses</taxon>
        <taxon>Duplodnaviria</taxon>
        <taxon>Heunggongvirae</taxon>
        <taxon>Uroviricota</taxon>
        <taxon>Caudoviricetes</taxon>
        <taxon>Assiduviridae</taxon>
        <taxon>Nekkelsvirus</taxon>
        <taxon>Nekkelsvirus Nekkels</taxon>
    </lineage>
</organism>
<evidence type="ECO:0008006" key="3">
    <source>
        <dbReference type="Google" id="ProtNLM"/>
    </source>
</evidence>
<reference evidence="1 2" key="1">
    <citation type="submission" date="2020-07" db="EMBL/GenBank/DDBJ databases">
        <title>Highly diverse flavobacterial phages as mortality factor during North Sea spring blooms.</title>
        <authorList>
            <person name="Bartlau N."/>
            <person name="Wichels A."/>
            <person name="Krohne G."/>
            <person name="Adriaenssens E.M."/>
            <person name="Heins A."/>
            <person name="Fuchs B.M."/>
            <person name="Amann R."/>
            <person name="Moraru C."/>
        </authorList>
    </citation>
    <scope>NUCLEOTIDE SEQUENCE [LARGE SCALE GENOMIC DNA]</scope>
</reference>
<protein>
    <recommendedName>
        <fullName evidence="3">Lipoprotein</fullName>
    </recommendedName>
</protein>
<gene>
    <name evidence="1" type="ORF">Nekkels1_66</name>
</gene>